<dbReference type="Pfam" id="PF03454">
    <property type="entry name" value="MoeA_C"/>
    <property type="match status" value="1"/>
</dbReference>
<dbReference type="Proteomes" id="UP000711614">
    <property type="component" value="Unassembled WGS sequence"/>
</dbReference>
<dbReference type="InterPro" id="IPR038987">
    <property type="entry name" value="MoeA-like"/>
</dbReference>
<evidence type="ECO:0000256" key="2">
    <source>
        <dbReference type="ARBA" id="ARBA00005046"/>
    </source>
</evidence>
<comment type="cofactor">
    <cofactor evidence="7">
        <name>Mg(2+)</name>
        <dbReference type="ChEBI" id="CHEBI:18420"/>
    </cofactor>
</comment>
<dbReference type="InterPro" id="IPR036688">
    <property type="entry name" value="MoeA_C_domain_IV_sf"/>
</dbReference>
<gene>
    <name evidence="10" type="ORF">JOF48_000695</name>
</gene>
<keyword evidence="5 7" id="KW-0501">Molybdenum cofactor biosynthesis</keyword>
<evidence type="ECO:0000256" key="1">
    <source>
        <dbReference type="ARBA" id="ARBA00002901"/>
    </source>
</evidence>
<comment type="pathway">
    <text evidence="2 7">Cofactor biosynthesis; molybdopterin biosynthesis.</text>
</comment>
<evidence type="ECO:0000313" key="11">
    <source>
        <dbReference type="Proteomes" id="UP000711614"/>
    </source>
</evidence>
<comment type="function">
    <text evidence="1 7">Catalyzes the insertion of molybdate into adenylated molybdopterin with the concomitant release of AMP.</text>
</comment>
<dbReference type="InterPro" id="IPR005110">
    <property type="entry name" value="MoeA_linker/N"/>
</dbReference>
<evidence type="ECO:0000256" key="8">
    <source>
        <dbReference type="SAM" id="MobiDB-lite"/>
    </source>
</evidence>
<dbReference type="InterPro" id="IPR005111">
    <property type="entry name" value="MoeA_C_domain_IV"/>
</dbReference>
<proteinExistence type="inferred from homology"/>
<dbReference type="Gene3D" id="2.40.340.10">
    <property type="entry name" value="MoeA, C-terminal, domain IV"/>
    <property type="match status" value="1"/>
</dbReference>
<dbReference type="InterPro" id="IPR001453">
    <property type="entry name" value="MoaB/Mog_dom"/>
</dbReference>
<dbReference type="EC" id="2.10.1.1" evidence="7"/>
<keyword evidence="7 10" id="KW-0808">Transferase</keyword>
<dbReference type="RefSeq" id="WP_209677331.1">
    <property type="nucleotide sequence ID" value="NZ_JAGIOI010000001.1"/>
</dbReference>
<dbReference type="SMART" id="SM00852">
    <property type="entry name" value="MoCF_biosynth"/>
    <property type="match status" value="1"/>
</dbReference>
<reference evidence="10 11" key="1">
    <citation type="submission" date="2021-03" db="EMBL/GenBank/DDBJ databases">
        <title>Sequencing the genomes of 1000 actinobacteria strains.</title>
        <authorList>
            <person name="Klenk H.-P."/>
        </authorList>
    </citation>
    <scope>NUCLEOTIDE SEQUENCE [LARGE SCALE GENOMIC DNA]</scope>
    <source>
        <strain evidence="10 11">DSM 16005</strain>
    </source>
</reference>
<dbReference type="GO" id="GO:0061599">
    <property type="term" value="F:molybdopterin molybdotransferase activity"/>
    <property type="evidence" value="ECO:0007669"/>
    <property type="project" value="UniProtKB-EC"/>
</dbReference>
<dbReference type="SUPFAM" id="SSF63867">
    <property type="entry name" value="MoeA C-terminal domain-like"/>
    <property type="match status" value="1"/>
</dbReference>
<feature type="region of interest" description="Disordered" evidence="8">
    <location>
        <begin position="1"/>
        <end position="36"/>
    </location>
</feature>
<evidence type="ECO:0000256" key="4">
    <source>
        <dbReference type="ARBA" id="ARBA00022505"/>
    </source>
</evidence>
<comment type="similarity">
    <text evidence="3 7">Belongs to the MoeA family.</text>
</comment>
<organism evidence="10 11">
    <name type="scientific">Arthrobacter stackebrandtii</name>
    <dbReference type="NCBI Taxonomy" id="272161"/>
    <lineage>
        <taxon>Bacteria</taxon>
        <taxon>Bacillati</taxon>
        <taxon>Actinomycetota</taxon>
        <taxon>Actinomycetes</taxon>
        <taxon>Micrococcales</taxon>
        <taxon>Micrococcaceae</taxon>
        <taxon>Arthrobacter</taxon>
    </lineage>
</organism>
<dbReference type="SUPFAM" id="SSF63882">
    <property type="entry name" value="MoeA N-terminal region -like"/>
    <property type="match status" value="1"/>
</dbReference>
<keyword evidence="7" id="KW-0460">Magnesium</keyword>
<evidence type="ECO:0000256" key="7">
    <source>
        <dbReference type="RuleBase" id="RU365090"/>
    </source>
</evidence>
<protein>
    <recommendedName>
        <fullName evidence="7">Molybdopterin molybdenumtransferase</fullName>
        <ecNumber evidence="7">2.10.1.1</ecNumber>
    </recommendedName>
</protein>
<evidence type="ECO:0000256" key="6">
    <source>
        <dbReference type="ARBA" id="ARBA00047317"/>
    </source>
</evidence>
<dbReference type="EMBL" id="JAGIOI010000001">
    <property type="protein sequence ID" value="MBP2411896.1"/>
    <property type="molecule type" value="Genomic_DNA"/>
</dbReference>
<comment type="catalytic activity">
    <reaction evidence="6">
        <text>adenylyl-molybdopterin + molybdate = Mo-molybdopterin + AMP + H(+)</text>
        <dbReference type="Rhea" id="RHEA:35047"/>
        <dbReference type="ChEBI" id="CHEBI:15378"/>
        <dbReference type="ChEBI" id="CHEBI:36264"/>
        <dbReference type="ChEBI" id="CHEBI:62727"/>
        <dbReference type="ChEBI" id="CHEBI:71302"/>
        <dbReference type="ChEBI" id="CHEBI:456215"/>
        <dbReference type="EC" id="2.10.1.1"/>
    </reaction>
</comment>
<dbReference type="PANTHER" id="PTHR10192">
    <property type="entry name" value="MOLYBDOPTERIN BIOSYNTHESIS PROTEIN"/>
    <property type="match status" value="1"/>
</dbReference>
<comment type="caution">
    <text evidence="10">The sequence shown here is derived from an EMBL/GenBank/DDBJ whole genome shotgun (WGS) entry which is preliminary data.</text>
</comment>
<evidence type="ECO:0000256" key="3">
    <source>
        <dbReference type="ARBA" id="ARBA00010763"/>
    </source>
</evidence>
<dbReference type="Gene3D" id="3.40.980.10">
    <property type="entry name" value="MoaB/Mog-like domain"/>
    <property type="match status" value="1"/>
</dbReference>
<keyword evidence="4 7" id="KW-0500">Molybdenum</keyword>
<name>A0ABS4YSX1_9MICC</name>
<dbReference type="InterPro" id="IPR036425">
    <property type="entry name" value="MoaB/Mog-like_dom_sf"/>
</dbReference>
<feature type="compositionally biased region" description="Low complexity" evidence="8">
    <location>
        <begin position="26"/>
        <end position="36"/>
    </location>
</feature>
<dbReference type="Gene3D" id="2.170.190.11">
    <property type="entry name" value="Molybdopterin biosynthesis moea protein, domain 3"/>
    <property type="match status" value="1"/>
</dbReference>
<evidence type="ECO:0000256" key="5">
    <source>
        <dbReference type="ARBA" id="ARBA00023150"/>
    </source>
</evidence>
<dbReference type="Pfam" id="PF00994">
    <property type="entry name" value="MoCF_biosynth"/>
    <property type="match status" value="1"/>
</dbReference>
<keyword evidence="11" id="KW-1185">Reference proteome</keyword>
<evidence type="ECO:0000259" key="9">
    <source>
        <dbReference type="SMART" id="SM00852"/>
    </source>
</evidence>
<sequence>MVQQQSPFSPGELPDPATSPVPDLAPAPGAAGAPGEVPAVVLPHSWEEARELAWTVAQPLPPHAVPLGPALGRILASDLHARHAMPHYASSAMDGWAVAGSAPWILAGPGEPLSPGQAVPIVTGGLIPKGAKSVLRSESGQISTDSEGLPVLVLGGGARPGEPKNGQHIRPAGQEAEAGELLAKAGTTLNPAHISLAALGGHDELSVLGRPAVKIVLTGDEVVPAGIPDPGFVRDAFSPQLGAVVGSLGGAVVGLQRAADNLASTLDALADDGDDPADVVVTTGATGHSSADFLREAILSMGGTFHVRHIAMRPGHPTLLAELPDGRFIVGLPGNPLAAMVGLLTLGAPLLARLGSLPRPAVGTVVCGSPVKAYHGPTRIMPYRLVYGLASPCAHTDSAMMRGLSQADGLMVVPPHGVKMGESVPAVPLPWN</sequence>
<dbReference type="Pfam" id="PF03453">
    <property type="entry name" value="MoeA_N"/>
    <property type="match status" value="1"/>
</dbReference>
<keyword evidence="7" id="KW-0479">Metal-binding</keyword>
<dbReference type="PANTHER" id="PTHR10192:SF5">
    <property type="entry name" value="GEPHYRIN"/>
    <property type="match status" value="1"/>
</dbReference>
<feature type="domain" description="MoaB/Mog" evidence="9">
    <location>
        <begin position="214"/>
        <end position="353"/>
    </location>
</feature>
<dbReference type="Gene3D" id="3.90.105.10">
    <property type="entry name" value="Molybdopterin biosynthesis moea protein, domain 2"/>
    <property type="match status" value="1"/>
</dbReference>
<dbReference type="SUPFAM" id="SSF53218">
    <property type="entry name" value="Molybdenum cofactor biosynthesis proteins"/>
    <property type="match status" value="1"/>
</dbReference>
<dbReference type="InterPro" id="IPR036135">
    <property type="entry name" value="MoeA_linker/N_sf"/>
</dbReference>
<accession>A0ABS4YSX1</accession>
<dbReference type="CDD" id="cd00887">
    <property type="entry name" value="MoeA"/>
    <property type="match status" value="1"/>
</dbReference>
<evidence type="ECO:0000313" key="10">
    <source>
        <dbReference type="EMBL" id="MBP2411896.1"/>
    </source>
</evidence>